<accession>A0A4Y2QRM0</accession>
<evidence type="ECO:0000313" key="2">
    <source>
        <dbReference type="Proteomes" id="UP000499080"/>
    </source>
</evidence>
<protein>
    <submittedName>
        <fullName evidence="1">Uncharacterized protein</fullName>
    </submittedName>
</protein>
<evidence type="ECO:0000313" key="1">
    <source>
        <dbReference type="EMBL" id="GBN66024.1"/>
    </source>
</evidence>
<reference evidence="1 2" key="1">
    <citation type="journal article" date="2019" name="Sci. Rep.">
        <title>Orb-weaving spider Araneus ventricosus genome elucidates the spidroin gene catalogue.</title>
        <authorList>
            <person name="Kono N."/>
            <person name="Nakamura H."/>
            <person name="Ohtoshi R."/>
            <person name="Moran D.A.P."/>
            <person name="Shinohara A."/>
            <person name="Yoshida Y."/>
            <person name="Fujiwara M."/>
            <person name="Mori M."/>
            <person name="Tomita M."/>
            <person name="Arakawa K."/>
        </authorList>
    </citation>
    <scope>NUCLEOTIDE SEQUENCE [LARGE SCALE GENOMIC DNA]</scope>
</reference>
<sequence length="121" mass="13575">MKLVSVTPSLSCYKKIEPSSSSVLFKTFQNLRLSSLAPPFTLLVLLRGTVQKNLSQIHVILLSGAHPTSLLAPYLFLGLSFCRQRFLMPDNWTFSSRHSKSRRGAPDSIQLPFGVLMRTPR</sequence>
<dbReference type="Proteomes" id="UP000499080">
    <property type="component" value="Unassembled WGS sequence"/>
</dbReference>
<organism evidence="1 2">
    <name type="scientific">Araneus ventricosus</name>
    <name type="common">Orbweaver spider</name>
    <name type="synonym">Epeira ventricosa</name>
    <dbReference type="NCBI Taxonomy" id="182803"/>
    <lineage>
        <taxon>Eukaryota</taxon>
        <taxon>Metazoa</taxon>
        <taxon>Ecdysozoa</taxon>
        <taxon>Arthropoda</taxon>
        <taxon>Chelicerata</taxon>
        <taxon>Arachnida</taxon>
        <taxon>Araneae</taxon>
        <taxon>Araneomorphae</taxon>
        <taxon>Entelegynae</taxon>
        <taxon>Araneoidea</taxon>
        <taxon>Araneidae</taxon>
        <taxon>Araneus</taxon>
    </lineage>
</organism>
<name>A0A4Y2QRM0_ARAVE</name>
<dbReference type="EMBL" id="BGPR01014631">
    <property type="protein sequence ID" value="GBN66024.1"/>
    <property type="molecule type" value="Genomic_DNA"/>
</dbReference>
<keyword evidence="2" id="KW-1185">Reference proteome</keyword>
<comment type="caution">
    <text evidence="1">The sequence shown here is derived from an EMBL/GenBank/DDBJ whole genome shotgun (WGS) entry which is preliminary data.</text>
</comment>
<proteinExistence type="predicted"/>
<dbReference type="AlphaFoldDB" id="A0A4Y2QRM0"/>
<gene>
    <name evidence="1" type="ORF">AVEN_133035_1</name>
</gene>